<dbReference type="Proteomes" id="UP000249061">
    <property type="component" value="Unassembled WGS sequence"/>
</dbReference>
<protein>
    <recommendedName>
        <fullName evidence="3">PIN domain-containing protein</fullName>
    </recommendedName>
</protein>
<sequence length="118" mass="13514">MSDRHNRRNSIHGEGEPMARILIDANIYIDLFKTSDKSLLRHIPVLVDELRHEIHISTQLVDEIERNKVQIATRFITEKLEQINIPIVSLPVFQDSTNDSLREMATNASREAISELAA</sequence>
<accession>A0A2W5W3F3</accession>
<dbReference type="EMBL" id="QFQP01000002">
    <property type="protein sequence ID" value="PZR17691.1"/>
    <property type="molecule type" value="Genomic_DNA"/>
</dbReference>
<proteinExistence type="predicted"/>
<reference evidence="1 2" key="1">
    <citation type="submission" date="2017-08" db="EMBL/GenBank/DDBJ databases">
        <title>Infants hospitalized years apart are colonized by the same room-sourced microbial strains.</title>
        <authorList>
            <person name="Brooks B."/>
            <person name="Olm M.R."/>
            <person name="Firek B.A."/>
            <person name="Baker R."/>
            <person name="Thomas B.C."/>
            <person name="Morowitz M.J."/>
            <person name="Banfield J.F."/>
        </authorList>
    </citation>
    <scope>NUCLEOTIDE SEQUENCE [LARGE SCALE GENOMIC DNA]</scope>
    <source>
        <strain evidence="1">S2_003_000_R2_14</strain>
    </source>
</reference>
<evidence type="ECO:0008006" key="3">
    <source>
        <dbReference type="Google" id="ProtNLM"/>
    </source>
</evidence>
<comment type="caution">
    <text evidence="1">The sequence shown here is derived from an EMBL/GenBank/DDBJ whole genome shotgun (WGS) entry which is preliminary data.</text>
</comment>
<name>A0A2W5W3F3_9BACT</name>
<evidence type="ECO:0000313" key="2">
    <source>
        <dbReference type="Proteomes" id="UP000249061"/>
    </source>
</evidence>
<dbReference type="AlphaFoldDB" id="A0A2W5W3F3"/>
<evidence type="ECO:0000313" key="1">
    <source>
        <dbReference type="EMBL" id="PZR17691.1"/>
    </source>
</evidence>
<organism evidence="1 2">
    <name type="scientific">Archangium gephyra</name>
    <dbReference type="NCBI Taxonomy" id="48"/>
    <lineage>
        <taxon>Bacteria</taxon>
        <taxon>Pseudomonadati</taxon>
        <taxon>Myxococcota</taxon>
        <taxon>Myxococcia</taxon>
        <taxon>Myxococcales</taxon>
        <taxon>Cystobacterineae</taxon>
        <taxon>Archangiaceae</taxon>
        <taxon>Archangium</taxon>
    </lineage>
</organism>
<gene>
    <name evidence="1" type="ORF">DI536_05140</name>
</gene>